<feature type="domain" description="Heterokaryon incompatibility" evidence="2">
    <location>
        <begin position="49"/>
        <end position="182"/>
    </location>
</feature>
<reference evidence="3" key="1">
    <citation type="journal article" date="2020" name="Stud. Mycol.">
        <title>101 Dothideomycetes genomes: a test case for predicting lifestyles and emergence of pathogens.</title>
        <authorList>
            <person name="Haridas S."/>
            <person name="Albert R."/>
            <person name="Binder M."/>
            <person name="Bloem J."/>
            <person name="Labutti K."/>
            <person name="Salamov A."/>
            <person name="Andreopoulos B."/>
            <person name="Baker S."/>
            <person name="Barry K."/>
            <person name="Bills G."/>
            <person name="Bluhm B."/>
            <person name="Cannon C."/>
            <person name="Castanera R."/>
            <person name="Culley D."/>
            <person name="Daum C."/>
            <person name="Ezra D."/>
            <person name="Gonzalez J."/>
            <person name="Henrissat B."/>
            <person name="Kuo A."/>
            <person name="Liang C."/>
            <person name="Lipzen A."/>
            <person name="Lutzoni F."/>
            <person name="Magnuson J."/>
            <person name="Mondo S."/>
            <person name="Nolan M."/>
            <person name="Ohm R."/>
            <person name="Pangilinan J."/>
            <person name="Park H.-J."/>
            <person name="Ramirez L."/>
            <person name="Alfaro M."/>
            <person name="Sun H."/>
            <person name="Tritt A."/>
            <person name="Yoshinaga Y."/>
            <person name="Zwiers L.-H."/>
            <person name="Turgeon B."/>
            <person name="Goodwin S."/>
            <person name="Spatafora J."/>
            <person name="Crous P."/>
            <person name="Grigoriev I."/>
        </authorList>
    </citation>
    <scope>NUCLEOTIDE SEQUENCE</scope>
    <source>
        <strain evidence="3">CBS 115976</strain>
    </source>
</reference>
<dbReference type="Pfam" id="PF06985">
    <property type="entry name" value="HET"/>
    <property type="match status" value="1"/>
</dbReference>
<dbReference type="PANTHER" id="PTHR24148:SF73">
    <property type="entry name" value="HET DOMAIN PROTEIN (AFU_ORTHOLOGUE AFUA_8G01020)"/>
    <property type="match status" value="1"/>
</dbReference>
<dbReference type="OrthoDB" id="2157530at2759"/>
<feature type="compositionally biased region" description="Basic and acidic residues" evidence="1">
    <location>
        <begin position="576"/>
        <end position="586"/>
    </location>
</feature>
<evidence type="ECO:0000313" key="4">
    <source>
        <dbReference type="Proteomes" id="UP000799302"/>
    </source>
</evidence>
<accession>A0A6A6UGI1</accession>
<evidence type="ECO:0000259" key="2">
    <source>
        <dbReference type="Pfam" id="PF06985"/>
    </source>
</evidence>
<feature type="region of interest" description="Disordered" evidence="1">
    <location>
        <begin position="576"/>
        <end position="620"/>
    </location>
</feature>
<protein>
    <submittedName>
        <fullName evidence="3">HET-domain-containing protein</fullName>
    </submittedName>
</protein>
<name>A0A6A6UGI1_9PEZI</name>
<dbReference type="AlphaFoldDB" id="A0A6A6UGI1"/>
<keyword evidence="4" id="KW-1185">Reference proteome</keyword>
<evidence type="ECO:0000313" key="3">
    <source>
        <dbReference type="EMBL" id="KAF2670547.1"/>
    </source>
</evidence>
<evidence type="ECO:0000256" key="1">
    <source>
        <dbReference type="SAM" id="MobiDB-lite"/>
    </source>
</evidence>
<dbReference type="PANTHER" id="PTHR24148">
    <property type="entry name" value="ANKYRIN REPEAT DOMAIN-CONTAINING PROTEIN 39 HOMOLOG-RELATED"/>
    <property type="match status" value="1"/>
</dbReference>
<proteinExistence type="predicted"/>
<dbReference type="InterPro" id="IPR052895">
    <property type="entry name" value="HetReg/Transcr_Mod"/>
</dbReference>
<organism evidence="3 4">
    <name type="scientific">Microthyrium microscopicum</name>
    <dbReference type="NCBI Taxonomy" id="703497"/>
    <lineage>
        <taxon>Eukaryota</taxon>
        <taxon>Fungi</taxon>
        <taxon>Dikarya</taxon>
        <taxon>Ascomycota</taxon>
        <taxon>Pezizomycotina</taxon>
        <taxon>Dothideomycetes</taxon>
        <taxon>Dothideomycetes incertae sedis</taxon>
        <taxon>Microthyriales</taxon>
        <taxon>Microthyriaceae</taxon>
        <taxon>Microthyrium</taxon>
    </lineage>
</organism>
<sequence length="666" mass="74605">MPFQYKNLTKPDSIRLLLLEPATSDEAQLQATLLHTSISECDREIIDHYTALSYVWGDARQRGSISIHGQLVDITASLDAALRHLRDARRLLRIWADGLCIDQSNLDERAFQVSLMGKIYSTAHHTVIYLGPLTVTAEKILAIARSNTSGEVNEDPDSHEIELAGDEILQHTWFSRVWIFQELVLSSDPWVQFGHLRARWNDLCAILLAPDVQTIPGANASRRKVLQDMNNSRNVHGYNMFSLILARRGLGATDPRDMVYSLVGVASDRQALLAHVPIDYRKTCETIYEEFSRYVFENIGPSGPESYFPHLDDREPSMRRPGLASWAPDWSVSGSGLGPMQRDDYMSQKIIKAAGHYAFLSGPLILAYAGYEKDVVRDISLPLPQPSTISPGAQVTYQQIVKDLQALYRSAGGVWWSGDSKGRHRHISLRGKEAEHEKLALQLASEWIDILAKVMPQIEPVPLEDDLASHIRFLVDFERWIRHRASQQIILVGGDSDGIESMMYRYLLPNSTPNALAGRRLIITESGRVGVAPRNVKAGDSIVFLAGSMKSLAIRKTGVSGTKELEQEIRKAFLDMRHSEDLSDNKDDAEDDDDESDIGDDQEEENVSLPDVFGESIQGESPGLDLPEKLPIEHAVFIIGECYVNGDVAWPVEPEVEPRYKVFAFR</sequence>
<gene>
    <name evidence="3" type="ORF">BT63DRAFT_424477</name>
</gene>
<dbReference type="EMBL" id="MU004234">
    <property type="protein sequence ID" value="KAF2670547.1"/>
    <property type="molecule type" value="Genomic_DNA"/>
</dbReference>
<feature type="compositionally biased region" description="Acidic residues" evidence="1">
    <location>
        <begin position="587"/>
        <end position="606"/>
    </location>
</feature>
<dbReference type="InterPro" id="IPR010730">
    <property type="entry name" value="HET"/>
</dbReference>
<dbReference type="Proteomes" id="UP000799302">
    <property type="component" value="Unassembled WGS sequence"/>
</dbReference>